<proteinExistence type="predicted"/>
<reference evidence="1" key="1">
    <citation type="submission" date="2014-09" db="EMBL/GenBank/DDBJ databases">
        <authorList>
            <person name="Magalhaes I.L.F."/>
            <person name="Oliveira U."/>
            <person name="Santos F.R."/>
            <person name="Vidigal T.H.D.A."/>
            <person name="Brescovit A.D."/>
            <person name="Santos A.J."/>
        </authorList>
    </citation>
    <scope>NUCLEOTIDE SEQUENCE</scope>
    <source>
        <tissue evidence="1">Shoot tissue taken approximately 20 cm above the soil surface</tissue>
    </source>
</reference>
<protein>
    <submittedName>
        <fullName evidence="1">Uncharacterized protein</fullName>
    </submittedName>
</protein>
<dbReference type="EMBL" id="GBRH01279433">
    <property type="protein sequence ID" value="JAD18462.1"/>
    <property type="molecule type" value="Transcribed_RNA"/>
</dbReference>
<evidence type="ECO:0000313" key="1">
    <source>
        <dbReference type="EMBL" id="JAD18462.1"/>
    </source>
</evidence>
<name>A0A0A8Y3S4_ARUDO</name>
<organism evidence="1">
    <name type="scientific">Arundo donax</name>
    <name type="common">Giant reed</name>
    <name type="synonym">Donax arundinaceus</name>
    <dbReference type="NCBI Taxonomy" id="35708"/>
    <lineage>
        <taxon>Eukaryota</taxon>
        <taxon>Viridiplantae</taxon>
        <taxon>Streptophyta</taxon>
        <taxon>Embryophyta</taxon>
        <taxon>Tracheophyta</taxon>
        <taxon>Spermatophyta</taxon>
        <taxon>Magnoliopsida</taxon>
        <taxon>Liliopsida</taxon>
        <taxon>Poales</taxon>
        <taxon>Poaceae</taxon>
        <taxon>PACMAD clade</taxon>
        <taxon>Arundinoideae</taxon>
        <taxon>Arundineae</taxon>
        <taxon>Arundo</taxon>
    </lineage>
</organism>
<accession>A0A0A8Y3S4</accession>
<sequence length="10" mass="1161">MQNVIESMPL</sequence>
<reference evidence="1" key="2">
    <citation type="journal article" date="2015" name="Data Brief">
        <title>Shoot transcriptome of the giant reed, Arundo donax.</title>
        <authorList>
            <person name="Barrero R.A."/>
            <person name="Guerrero F.D."/>
            <person name="Moolhuijzen P."/>
            <person name="Goolsby J.A."/>
            <person name="Tidwell J."/>
            <person name="Bellgard S.E."/>
            <person name="Bellgard M.I."/>
        </authorList>
    </citation>
    <scope>NUCLEOTIDE SEQUENCE</scope>
    <source>
        <tissue evidence="1">Shoot tissue taken approximately 20 cm above the soil surface</tissue>
    </source>
</reference>